<reference evidence="1" key="1">
    <citation type="submission" date="2021-01" db="EMBL/GenBank/DDBJ databases">
        <authorList>
            <person name="Corre E."/>
            <person name="Pelletier E."/>
            <person name="Niang G."/>
            <person name="Scheremetjew M."/>
            <person name="Finn R."/>
            <person name="Kale V."/>
            <person name="Holt S."/>
            <person name="Cochrane G."/>
            <person name="Meng A."/>
            <person name="Brown T."/>
            <person name="Cohen L."/>
        </authorList>
    </citation>
    <scope>NUCLEOTIDE SEQUENCE</scope>
    <source>
        <strain evidence="1">CCMP1381</strain>
    </source>
</reference>
<protein>
    <submittedName>
        <fullName evidence="1">Uncharacterized protein</fullName>
    </submittedName>
</protein>
<dbReference type="EMBL" id="HBGS01037142">
    <property type="protein sequence ID" value="CAD9444170.1"/>
    <property type="molecule type" value="Transcribed_RNA"/>
</dbReference>
<dbReference type="AlphaFoldDB" id="A0A7S2GBV3"/>
<gene>
    <name evidence="1" type="ORF">DSPE1174_LOCUS19263</name>
</gene>
<accession>A0A7S2GBV3</accession>
<proteinExistence type="predicted"/>
<name>A0A7S2GBV3_9STRA</name>
<evidence type="ECO:0000313" key="1">
    <source>
        <dbReference type="EMBL" id="CAD9444170.1"/>
    </source>
</evidence>
<sequence length="100" mass="11170">MAEAGGRRGVYEMTYEDLQADSHRALFRFFTYLDVPDALEAASSVSGDGWVKRTSDDLRNHLLNYDDIHRTLVEMGSPCLVAQLEAKIPGISFPPCPLPR</sequence>
<organism evidence="1">
    <name type="scientific">Octactis speculum</name>
    <dbReference type="NCBI Taxonomy" id="3111310"/>
    <lineage>
        <taxon>Eukaryota</taxon>
        <taxon>Sar</taxon>
        <taxon>Stramenopiles</taxon>
        <taxon>Ochrophyta</taxon>
        <taxon>Dictyochophyceae</taxon>
        <taxon>Dictyochales</taxon>
        <taxon>Dictyochaceae</taxon>
        <taxon>Octactis</taxon>
    </lineage>
</organism>